<dbReference type="NCBIfam" id="TIGR03888">
    <property type="entry name" value="nitrile_beta"/>
    <property type="match status" value="1"/>
</dbReference>
<evidence type="ECO:0000259" key="8">
    <source>
        <dbReference type="Pfam" id="PF21006"/>
    </source>
</evidence>
<name>A0ABY3U9B6_9MYCO</name>
<evidence type="ECO:0000256" key="2">
    <source>
        <dbReference type="ARBA" id="ARBA00009098"/>
    </source>
</evidence>
<evidence type="ECO:0000313" key="9">
    <source>
        <dbReference type="EMBL" id="ULP35796.1"/>
    </source>
</evidence>
<keyword evidence="3 5" id="KW-0456">Lyase</keyword>
<dbReference type="InterPro" id="IPR008990">
    <property type="entry name" value="Elect_transpt_acc-like_dom_sf"/>
</dbReference>
<feature type="region of interest" description="Disordered" evidence="6">
    <location>
        <begin position="99"/>
        <end position="129"/>
    </location>
</feature>
<evidence type="ECO:0000256" key="3">
    <source>
        <dbReference type="ARBA" id="ARBA00023239"/>
    </source>
</evidence>
<evidence type="ECO:0000256" key="1">
    <source>
        <dbReference type="ARBA" id="ARBA00004042"/>
    </source>
</evidence>
<feature type="domain" description="Nitrile hydratase beta subunit" evidence="7">
    <location>
        <begin position="126"/>
        <end position="218"/>
    </location>
</feature>
<comment type="function">
    <text evidence="1 5">NHase catalyzes the hydration of various nitrile compounds to the corresponding amides.</text>
</comment>
<organism evidence="9 10">
    <name type="scientific">Mycolicibacterium rufum</name>
    <dbReference type="NCBI Taxonomy" id="318424"/>
    <lineage>
        <taxon>Bacteria</taxon>
        <taxon>Bacillati</taxon>
        <taxon>Actinomycetota</taxon>
        <taxon>Actinomycetes</taxon>
        <taxon>Mycobacteriales</taxon>
        <taxon>Mycobacteriaceae</taxon>
        <taxon>Mycolicibacterium</taxon>
    </lineage>
</organism>
<dbReference type="Proteomes" id="UP001055159">
    <property type="component" value="Chromosome"/>
</dbReference>
<dbReference type="PIRSF" id="PIRSF001427">
    <property type="entry name" value="NHase_beta"/>
    <property type="match status" value="1"/>
</dbReference>
<gene>
    <name evidence="9" type="primary">nthB</name>
    <name evidence="9" type="ORF">MJO55_21465</name>
</gene>
<dbReference type="GO" id="GO:0018822">
    <property type="term" value="F:nitrile hydratase activity"/>
    <property type="evidence" value="ECO:0007669"/>
    <property type="project" value="UniProtKB-EC"/>
</dbReference>
<comment type="similarity">
    <text evidence="2 5">Belongs to the nitrile hydratase subunit beta family.</text>
</comment>
<dbReference type="EC" id="4.2.1.84" evidence="5"/>
<dbReference type="InterPro" id="IPR042262">
    <property type="entry name" value="CN_hydtase_beta_C"/>
</dbReference>
<dbReference type="Gene3D" id="2.30.30.50">
    <property type="match status" value="1"/>
</dbReference>
<dbReference type="InterPro" id="IPR049054">
    <property type="entry name" value="CN_hydtase_beta-like_N"/>
</dbReference>
<dbReference type="Pfam" id="PF21006">
    <property type="entry name" value="NHase_beta_N"/>
    <property type="match status" value="1"/>
</dbReference>
<dbReference type="InterPro" id="IPR003168">
    <property type="entry name" value="Nitrile_hydratase_bsu"/>
</dbReference>
<evidence type="ECO:0000256" key="4">
    <source>
        <dbReference type="ARBA" id="ARBA00044877"/>
    </source>
</evidence>
<dbReference type="SUPFAM" id="SSF50090">
    <property type="entry name" value="Electron transport accessory proteins"/>
    <property type="match status" value="1"/>
</dbReference>
<feature type="domain" description="Nitrile hydratase beta subunit-like N-terminal" evidence="8">
    <location>
        <begin position="1"/>
        <end position="105"/>
    </location>
</feature>
<sequence>MDGIADMGGSDGWGPLRPPVPDEPVFAQPWQGRAFALALLANRASGGNTDSFRHTLERLDAAAYFDDGYYGRWLNGAERILDESGLLPRDAVRARARALRGDQVAQPAALPRQRRAPSTRPPGSVRRVDTDPVFRVGQPVRTKDWAPDGHTRLPRYARSRPGVIDRVRTAFVFPDTNAHFRGENPQYVYSVRFAAADLFGAGTDDFDVTLDLYESYLEARR</sequence>
<keyword evidence="10" id="KW-1185">Reference proteome</keyword>
<proteinExistence type="inferred from homology"/>
<dbReference type="EMBL" id="CP092427">
    <property type="protein sequence ID" value="ULP35796.1"/>
    <property type="molecule type" value="Genomic_DNA"/>
</dbReference>
<protein>
    <recommendedName>
        <fullName evidence="5">Nitrile hydratase subunit beta</fullName>
        <shortName evidence="5">NHase</shortName>
        <ecNumber evidence="5">4.2.1.84</ecNumber>
    </recommendedName>
</protein>
<reference evidence="9" key="1">
    <citation type="submission" date="2022-08" db="EMBL/GenBank/DDBJ databases">
        <title>Whole genome sequencing of non-tuberculosis mycobacteria type-strains.</title>
        <authorList>
            <person name="Igarashi Y."/>
            <person name="Osugi A."/>
            <person name="Mitarai S."/>
        </authorList>
    </citation>
    <scope>NUCLEOTIDE SEQUENCE</scope>
    <source>
        <strain evidence="9">JCM 16372</strain>
    </source>
</reference>
<evidence type="ECO:0000256" key="5">
    <source>
        <dbReference type="PIRNR" id="PIRNR001427"/>
    </source>
</evidence>
<comment type="catalytic activity">
    <reaction evidence="4 5">
        <text>an aliphatic primary amide = an aliphatic nitrile + H2O</text>
        <dbReference type="Rhea" id="RHEA:12673"/>
        <dbReference type="ChEBI" id="CHEBI:15377"/>
        <dbReference type="ChEBI" id="CHEBI:65285"/>
        <dbReference type="ChEBI" id="CHEBI:80291"/>
        <dbReference type="EC" id="4.2.1.84"/>
    </reaction>
</comment>
<evidence type="ECO:0000256" key="6">
    <source>
        <dbReference type="SAM" id="MobiDB-lite"/>
    </source>
</evidence>
<dbReference type="InterPro" id="IPR024690">
    <property type="entry name" value="CN_hydtase_beta_dom_C"/>
</dbReference>
<dbReference type="RefSeq" id="WP_043411895.1">
    <property type="nucleotide sequence ID" value="NZ_CP092427.2"/>
</dbReference>
<accession>A0ABY3U9B6</accession>
<dbReference type="Gene3D" id="1.10.472.20">
    <property type="entry name" value="Nitrile hydratase, beta subunit"/>
    <property type="match status" value="1"/>
</dbReference>
<feature type="region of interest" description="Disordered" evidence="6">
    <location>
        <begin position="1"/>
        <end position="21"/>
    </location>
</feature>
<evidence type="ECO:0000259" key="7">
    <source>
        <dbReference type="Pfam" id="PF02211"/>
    </source>
</evidence>
<evidence type="ECO:0000313" key="10">
    <source>
        <dbReference type="Proteomes" id="UP001055159"/>
    </source>
</evidence>
<dbReference type="Pfam" id="PF02211">
    <property type="entry name" value="NHase_beta_C"/>
    <property type="match status" value="1"/>
</dbReference>